<keyword evidence="2" id="KW-1185">Reference proteome</keyword>
<organism evidence="1 2">
    <name type="scientific">Aquibium carbonis</name>
    <dbReference type="NCBI Taxonomy" id="2495581"/>
    <lineage>
        <taxon>Bacteria</taxon>
        <taxon>Pseudomonadati</taxon>
        <taxon>Pseudomonadota</taxon>
        <taxon>Alphaproteobacteria</taxon>
        <taxon>Hyphomicrobiales</taxon>
        <taxon>Phyllobacteriaceae</taxon>
        <taxon>Aquibium</taxon>
    </lineage>
</organism>
<reference evidence="1 2" key="1">
    <citation type="submission" date="2018-12" db="EMBL/GenBank/DDBJ databases">
        <title>Mesorhizobium carbonis sp. nov., isolated from coal mine water.</title>
        <authorList>
            <person name="Xin W."/>
            <person name="Xu Z."/>
            <person name="Xiang F."/>
            <person name="Zhang J."/>
            <person name="Xi L."/>
            <person name="Liu J."/>
        </authorList>
    </citation>
    <scope>NUCLEOTIDE SEQUENCE [LARGE SCALE GENOMIC DNA]</scope>
    <source>
        <strain evidence="1 2">B2.3</strain>
    </source>
</reference>
<gene>
    <name evidence="1" type="ORF">EJC49_14905</name>
</gene>
<accession>A0A429YVY5</accession>
<comment type="caution">
    <text evidence="1">The sequence shown here is derived from an EMBL/GenBank/DDBJ whole genome shotgun (WGS) entry which is preliminary data.</text>
</comment>
<dbReference type="Proteomes" id="UP000278398">
    <property type="component" value="Unassembled WGS sequence"/>
</dbReference>
<sequence>MNGMNSFDHIERARQIIVYADGGMAVSGGLVLRTAEERAKALWVACQWSDNGAQAVFDGDCYFFDKPAHMEGK</sequence>
<dbReference type="EMBL" id="RWKW01000053">
    <property type="protein sequence ID" value="RST85590.1"/>
    <property type="molecule type" value="Genomic_DNA"/>
</dbReference>
<dbReference type="AlphaFoldDB" id="A0A429YVY5"/>
<protein>
    <submittedName>
        <fullName evidence="1">Uncharacterized protein</fullName>
    </submittedName>
</protein>
<dbReference type="RefSeq" id="WP_126700731.1">
    <property type="nucleotide sequence ID" value="NZ_RWKW01000053.1"/>
</dbReference>
<evidence type="ECO:0000313" key="1">
    <source>
        <dbReference type="EMBL" id="RST85590.1"/>
    </source>
</evidence>
<name>A0A429YVY5_9HYPH</name>
<proteinExistence type="predicted"/>
<evidence type="ECO:0000313" key="2">
    <source>
        <dbReference type="Proteomes" id="UP000278398"/>
    </source>
</evidence>